<reference evidence="2 3" key="1">
    <citation type="journal article" date="2016" name="Front. Microbiol.">
        <title>Single-Cell (Meta-)Genomics of a Dimorphic Candidatus Thiomargarita nelsonii Reveals Genomic Plasticity.</title>
        <authorList>
            <person name="Flood B.E."/>
            <person name="Fliss P."/>
            <person name="Jones D.S."/>
            <person name="Dick G.J."/>
            <person name="Jain S."/>
            <person name="Kaster A.K."/>
            <person name="Winkel M."/>
            <person name="Mussmann M."/>
            <person name="Bailey J."/>
        </authorList>
    </citation>
    <scope>NUCLEOTIDE SEQUENCE [LARGE SCALE GENOMIC DNA]</scope>
    <source>
        <strain evidence="2">Hydrate Ridge</strain>
    </source>
</reference>
<dbReference type="Proteomes" id="UP000030428">
    <property type="component" value="Unassembled WGS sequence"/>
</dbReference>
<organism evidence="2 3">
    <name type="scientific">Candidatus Thiomargarita nelsonii</name>
    <dbReference type="NCBI Taxonomy" id="1003181"/>
    <lineage>
        <taxon>Bacteria</taxon>
        <taxon>Pseudomonadati</taxon>
        <taxon>Pseudomonadota</taxon>
        <taxon>Gammaproteobacteria</taxon>
        <taxon>Thiotrichales</taxon>
        <taxon>Thiotrichaceae</taxon>
        <taxon>Thiomargarita</taxon>
    </lineage>
</organism>
<keyword evidence="3" id="KW-1185">Reference proteome</keyword>
<protein>
    <recommendedName>
        <fullName evidence="4">DUF4760 domain-containing protein</fullName>
    </recommendedName>
</protein>
<keyword evidence="1" id="KW-0472">Membrane</keyword>
<dbReference type="Pfam" id="PF15956">
    <property type="entry name" value="DUF4760"/>
    <property type="match status" value="1"/>
</dbReference>
<feature type="transmembrane region" description="Helical" evidence="1">
    <location>
        <begin position="7"/>
        <end position="27"/>
    </location>
</feature>
<evidence type="ECO:0000256" key="1">
    <source>
        <dbReference type="SAM" id="Phobius"/>
    </source>
</evidence>
<evidence type="ECO:0008006" key="4">
    <source>
        <dbReference type="Google" id="ProtNLM"/>
    </source>
</evidence>
<evidence type="ECO:0000313" key="2">
    <source>
        <dbReference type="EMBL" id="KHD09953.1"/>
    </source>
</evidence>
<accession>A0A0A6RT05</accession>
<proteinExistence type="predicted"/>
<name>A0A0A6RT05_9GAMM</name>
<evidence type="ECO:0000313" key="3">
    <source>
        <dbReference type="Proteomes" id="UP000030428"/>
    </source>
</evidence>
<comment type="caution">
    <text evidence="2">The sequence shown here is derived from an EMBL/GenBank/DDBJ whole genome shotgun (WGS) entry which is preliminary data.</text>
</comment>
<dbReference type="EMBL" id="JSZA02000049">
    <property type="protein sequence ID" value="KHD09953.1"/>
    <property type="molecule type" value="Genomic_DNA"/>
</dbReference>
<sequence>MPYIQEITLILNTISMLIVGISAYLLGKQIYSQDQWNRKKVAEETLTHFTSGKFTSCLDELKEQYNWKILGKNGETYLEVIKRLDSNDRKAVDQLLVNIFRNLETVGIKMYHGILDEDLSYDYLFSVLTNIVPKCKGFLAKVREERNEPCVYENAEYFANKWALKKKKKTSP</sequence>
<dbReference type="AlphaFoldDB" id="A0A0A6RT05"/>
<gene>
    <name evidence="2" type="ORF">PN36_14385</name>
</gene>
<keyword evidence="1" id="KW-1133">Transmembrane helix</keyword>
<keyword evidence="1" id="KW-0812">Transmembrane</keyword>
<dbReference type="InterPro" id="IPR031876">
    <property type="entry name" value="DUF4760"/>
</dbReference>